<reference evidence="2 3" key="1">
    <citation type="submission" date="2016-12" db="EMBL/GenBank/DDBJ databases">
        <title>Complete genome sequence of Microbacterium aurum KACC 15219.</title>
        <authorList>
            <person name="Jung Y."/>
            <person name="Shin J.-H."/>
            <person name="Lee Y.-J."/>
            <person name="Yi H."/>
            <person name="Bahn Y.-S."/>
            <person name="Kim J.F."/>
            <person name="Lee D.-W."/>
        </authorList>
    </citation>
    <scope>NUCLEOTIDE SEQUENCE [LARGE SCALE GENOMIC DNA]</scope>
    <source>
        <strain evidence="2 3">KACC 15219</strain>
    </source>
</reference>
<dbReference type="STRING" id="36805.BOH66_09535"/>
<accession>A0A1P8U8M2</accession>
<evidence type="ECO:0000313" key="3">
    <source>
        <dbReference type="Proteomes" id="UP000187185"/>
    </source>
</evidence>
<organism evidence="2 3">
    <name type="scientific">Microbacterium aurum</name>
    <dbReference type="NCBI Taxonomy" id="36805"/>
    <lineage>
        <taxon>Bacteria</taxon>
        <taxon>Bacillati</taxon>
        <taxon>Actinomycetota</taxon>
        <taxon>Actinomycetes</taxon>
        <taxon>Micrococcales</taxon>
        <taxon>Microbacteriaceae</taxon>
        <taxon>Microbacterium</taxon>
    </lineage>
</organism>
<dbReference type="EMBL" id="CP018762">
    <property type="protein sequence ID" value="APZ34453.1"/>
    <property type="molecule type" value="Genomic_DNA"/>
</dbReference>
<feature type="transmembrane region" description="Helical" evidence="1">
    <location>
        <begin position="9"/>
        <end position="30"/>
    </location>
</feature>
<evidence type="ECO:0000256" key="1">
    <source>
        <dbReference type="SAM" id="Phobius"/>
    </source>
</evidence>
<dbReference type="RefSeq" id="WP_076690766.1">
    <property type="nucleotide sequence ID" value="NZ_CP018762.1"/>
</dbReference>
<feature type="transmembrane region" description="Helical" evidence="1">
    <location>
        <begin position="36"/>
        <end position="53"/>
    </location>
</feature>
<proteinExistence type="predicted"/>
<sequence length="151" mass="16188">MTHRPERGLVVAVIAGAAIGTAAAVVGLVLGFGLPLPLWTLGGMVVAAAWWGLRQLLPEIESETVPEPQHPPQHWSTGVDRRTRVLETRLRGAQGGRSTTAGALHDTIAELVAARSSTAPLPEGLKTYLRSEPRSLGRAQLRTILRELTRP</sequence>
<name>A0A1P8U8M2_9MICO</name>
<dbReference type="Proteomes" id="UP000187185">
    <property type="component" value="Chromosome"/>
</dbReference>
<evidence type="ECO:0000313" key="2">
    <source>
        <dbReference type="EMBL" id="APZ34453.1"/>
    </source>
</evidence>
<gene>
    <name evidence="2" type="ORF">BOH66_09535</name>
</gene>
<keyword evidence="1" id="KW-0472">Membrane</keyword>
<keyword evidence="3" id="KW-1185">Reference proteome</keyword>
<protein>
    <submittedName>
        <fullName evidence="2">Uncharacterized protein</fullName>
    </submittedName>
</protein>
<keyword evidence="1" id="KW-0812">Transmembrane</keyword>
<keyword evidence="1" id="KW-1133">Transmembrane helix</keyword>
<dbReference type="AlphaFoldDB" id="A0A1P8U8M2"/>
<dbReference type="KEGG" id="maur:BOH66_09535"/>